<feature type="signal peptide" evidence="2">
    <location>
        <begin position="1"/>
        <end position="26"/>
    </location>
</feature>
<dbReference type="EMBL" id="LQNT01000001">
    <property type="protein sequence ID" value="KZE40265.1"/>
    <property type="molecule type" value="Genomic_DNA"/>
</dbReference>
<feature type="chain" id="PRO_5007826468" evidence="2">
    <location>
        <begin position="27"/>
        <end position="466"/>
    </location>
</feature>
<dbReference type="Gene3D" id="3.40.630.10">
    <property type="entry name" value="Zn peptidases"/>
    <property type="match status" value="1"/>
</dbReference>
<feature type="domain" description="PA" evidence="3">
    <location>
        <begin position="139"/>
        <end position="214"/>
    </location>
</feature>
<evidence type="ECO:0000256" key="2">
    <source>
        <dbReference type="SAM" id="SignalP"/>
    </source>
</evidence>
<keyword evidence="5" id="KW-0645">Protease</keyword>
<keyword evidence="2" id="KW-0732">Signal</keyword>
<dbReference type="AlphaFoldDB" id="A0A161RA61"/>
<dbReference type="GO" id="GO:0004177">
    <property type="term" value="F:aminopeptidase activity"/>
    <property type="evidence" value="ECO:0007669"/>
    <property type="project" value="UniProtKB-KW"/>
</dbReference>
<keyword evidence="5" id="KW-0378">Hydrolase</keyword>
<dbReference type="Pfam" id="PF04389">
    <property type="entry name" value="Peptidase_M28"/>
    <property type="match status" value="1"/>
</dbReference>
<evidence type="ECO:0000259" key="4">
    <source>
        <dbReference type="Pfam" id="PF04389"/>
    </source>
</evidence>
<feature type="region of interest" description="Disordered" evidence="1">
    <location>
        <begin position="442"/>
        <end position="466"/>
    </location>
</feature>
<dbReference type="InterPro" id="IPR039373">
    <property type="entry name" value="Peptidase_M28B"/>
</dbReference>
<dbReference type="Proteomes" id="UP000076490">
    <property type="component" value="Unassembled WGS sequence"/>
</dbReference>
<dbReference type="SUPFAM" id="SSF53187">
    <property type="entry name" value="Zn-dependent exopeptidases"/>
    <property type="match status" value="1"/>
</dbReference>
<comment type="caution">
    <text evidence="5">The sequence shown here is derived from an EMBL/GenBank/DDBJ whole genome shotgun (WGS) entry which is preliminary data.</text>
</comment>
<protein>
    <submittedName>
        <fullName evidence="5">Aminopeptidase</fullName>
    </submittedName>
</protein>
<reference evidence="5 6" key="1">
    <citation type="submission" date="2016-01" db="EMBL/GenBank/DDBJ databases">
        <title>Whole genome sequencing of Bhargavaea cecembensis T14.</title>
        <authorList>
            <person name="Hong K.W."/>
        </authorList>
    </citation>
    <scope>NUCLEOTIDE SEQUENCE [LARGE SCALE GENOMIC DNA]</scope>
    <source>
        <strain evidence="5 6">T14</strain>
    </source>
</reference>
<evidence type="ECO:0000313" key="6">
    <source>
        <dbReference type="Proteomes" id="UP000076490"/>
    </source>
</evidence>
<feature type="domain" description="Peptidase M28" evidence="4">
    <location>
        <begin position="242"/>
        <end position="433"/>
    </location>
</feature>
<sequence>MKKKAIAFSLAAMLASGVAIPTAVIAQPIETGYQEALDQFDQKAIRKIDVDRIYNHIATLSEAPRVAGTEVENRSVEYLKNEFESYGYDVEVQPFTYTGYTEPSRIDLHVPGMESELSPGNFTYGVSGDVTAGLIDAGIGSPADYERVNAEGKIAVVRRGEFSFAQKVINASEAGAAGVIIYNNSPGALNGTLGGHDDRYIPALSLSQAQGQALLEHLKANSGAEARIVVEGAETGEHTSHNVIATKHPTNKKKDTGEVIVIGSHMDSVPDAPGANDNASGTAVTLELARSMKNLPSDTEIRFASFGAEELGLIGSRHYVKELSEEEKDRIVANFNLDMVGSRDAGDLIVASVDGEPNIVTELTQKASKKLNGEPTTRGRSGSSDHVPFHEAGIPAALFIHSPLEPWYHTPQDTLDKISKEKLQDVAEIVAAAVYDRARFDNQNPKEKIREKSSVPKEAFFEQPIR</sequence>
<dbReference type="OrthoDB" id="9762302at2"/>
<dbReference type="InterPro" id="IPR046450">
    <property type="entry name" value="PA_dom_sf"/>
</dbReference>
<dbReference type="Pfam" id="PF02225">
    <property type="entry name" value="PA"/>
    <property type="match status" value="1"/>
</dbReference>
<dbReference type="Gene3D" id="3.50.30.30">
    <property type="match status" value="1"/>
</dbReference>
<evidence type="ECO:0000259" key="3">
    <source>
        <dbReference type="Pfam" id="PF02225"/>
    </source>
</evidence>
<dbReference type="InterPro" id="IPR003137">
    <property type="entry name" value="PA_domain"/>
</dbReference>
<keyword evidence="5" id="KW-0031">Aminopeptidase</keyword>
<name>A0A161RA61_9BACL</name>
<dbReference type="PANTHER" id="PTHR10404:SF46">
    <property type="entry name" value="VACUOLAR PROTEIN SORTING-ASSOCIATED PROTEIN 70"/>
    <property type="match status" value="1"/>
</dbReference>
<dbReference type="PANTHER" id="PTHR10404">
    <property type="entry name" value="N-ACETYLATED-ALPHA-LINKED ACIDIC DIPEPTIDASE"/>
    <property type="match status" value="1"/>
</dbReference>
<evidence type="ECO:0000256" key="1">
    <source>
        <dbReference type="SAM" id="MobiDB-lite"/>
    </source>
</evidence>
<organism evidence="5 6">
    <name type="scientific">Bhargavaea cecembensis</name>
    <dbReference type="NCBI Taxonomy" id="394098"/>
    <lineage>
        <taxon>Bacteria</taxon>
        <taxon>Bacillati</taxon>
        <taxon>Bacillota</taxon>
        <taxon>Bacilli</taxon>
        <taxon>Bacillales</taxon>
        <taxon>Caryophanaceae</taxon>
        <taxon>Bhargavaea</taxon>
    </lineage>
</organism>
<feature type="compositionally biased region" description="Basic and acidic residues" evidence="1">
    <location>
        <begin position="442"/>
        <end position="455"/>
    </location>
</feature>
<dbReference type="CDD" id="cd02133">
    <property type="entry name" value="PA_C5a_like"/>
    <property type="match status" value="1"/>
</dbReference>
<dbReference type="RefSeq" id="WP_063178687.1">
    <property type="nucleotide sequence ID" value="NZ_LQNT01000001.1"/>
</dbReference>
<accession>A0A161RA61</accession>
<dbReference type="InterPro" id="IPR007484">
    <property type="entry name" value="Peptidase_M28"/>
</dbReference>
<proteinExistence type="predicted"/>
<gene>
    <name evidence="5" type="ORF">AV656_03090</name>
</gene>
<dbReference type="SUPFAM" id="SSF52025">
    <property type="entry name" value="PA domain"/>
    <property type="match status" value="1"/>
</dbReference>
<evidence type="ECO:0000313" key="5">
    <source>
        <dbReference type="EMBL" id="KZE40265.1"/>
    </source>
</evidence>